<protein>
    <recommendedName>
        <fullName evidence="6">Aminoglycoside phosphotransferase domain-containing protein</fullName>
    </recommendedName>
</protein>
<evidence type="ECO:0000256" key="2">
    <source>
        <dbReference type="ARBA" id="ARBA00022679"/>
    </source>
</evidence>
<dbReference type="Proteomes" id="UP000095751">
    <property type="component" value="Unassembled WGS sequence"/>
</dbReference>
<keyword evidence="5" id="KW-0067">ATP-binding</keyword>
<dbReference type="InterPro" id="IPR002575">
    <property type="entry name" value="Aminoglycoside_PTrfase"/>
</dbReference>
<dbReference type="EMBL" id="KV784356">
    <property type="protein sequence ID" value="OEU18254.1"/>
    <property type="molecule type" value="Genomic_DNA"/>
</dbReference>
<dbReference type="Gene3D" id="3.90.1200.10">
    <property type="match status" value="1"/>
</dbReference>
<feature type="domain" description="Aminoglycoside phosphotransferase" evidence="6">
    <location>
        <begin position="162"/>
        <end position="298"/>
    </location>
</feature>
<keyword evidence="4" id="KW-0418">Kinase</keyword>
<keyword evidence="3" id="KW-0547">Nucleotide-binding</keyword>
<evidence type="ECO:0000313" key="7">
    <source>
        <dbReference type="EMBL" id="OEU18254.1"/>
    </source>
</evidence>
<evidence type="ECO:0000256" key="3">
    <source>
        <dbReference type="ARBA" id="ARBA00022741"/>
    </source>
</evidence>
<dbReference type="AlphaFoldDB" id="A0A1E7FJF2"/>
<evidence type="ECO:0000256" key="5">
    <source>
        <dbReference type="ARBA" id="ARBA00022840"/>
    </source>
</evidence>
<dbReference type="PANTHER" id="PTHR34273:SF2">
    <property type="entry name" value="METHYLTHIORIBOSE KINASE"/>
    <property type="match status" value="1"/>
</dbReference>
<gene>
    <name evidence="7" type="ORF">FRACYDRAFT_206872</name>
</gene>
<keyword evidence="2" id="KW-0808">Transferase</keyword>
<accession>A0A1E7FJF2</accession>
<dbReference type="GO" id="GO:0005524">
    <property type="term" value="F:ATP binding"/>
    <property type="evidence" value="ECO:0007669"/>
    <property type="project" value="UniProtKB-KW"/>
</dbReference>
<dbReference type="GO" id="GO:0016301">
    <property type="term" value="F:kinase activity"/>
    <property type="evidence" value="ECO:0007669"/>
    <property type="project" value="UniProtKB-KW"/>
</dbReference>
<evidence type="ECO:0000256" key="1">
    <source>
        <dbReference type="ARBA" id="ARBA00010165"/>
    </source>
</evidence>
<name>A0A1E7FJF2_9STRA</name>
<dbReference type="PANTHER" id="PTHR34273">
    <property type="entry name" value="METHYLTHIORIBOSE KINASE"/>
    <property type="match status" value="1"/>
</dbReference>
<dbReference type="OrthoDB" id="2461at2759"/>
<evidence type="ECO:0000256" key="4">
    <source>
        <dbReference type="ARBA" id="ARBA00022777"/>
    </source>
</evidence>
<dbReference type="Gene3D" id="3.30.200.20">
    <property type="entry name" value="Phosphorylase Kinase, domain 1"/>
    <property type="match status" value="1"/>
</dbReference>
<keyword evidence="8" id="KW-1185">Reference proteome</keyword>
<dbReference type="InParanoid" id="A0A1E7FJF2"/>
<dbReference type="SUPFAM" id="SSF56112">
    <property type="entry name" value="Protein kinase-like (PK-like)"/>
    <property type="match status" value="1"/>
</dbReference>
<reference evidence="7 8" key="1">
    <citation type="submission" date="2016-09" db="EMBL/GenBank/DDBJ databases">
        <title>Extensive genetic diversity and differential bi-allelic expression allows diatom success in the polar Southern Ocean.</title>
        <authorList>
            <consortium name="DOE Joint Genome Institute"/>
            <person name="Mock T."/>
            <person name="Otillar R.P."/>
            <person name="Strauss J."/>
            <person name="Dupont C."/>
            <person name="Frickenhaus S."/>
            <person name="Maumus F."/>
            <person name="Mcmullan M."/>
            <person name="Sanges R."/>
            <person name="Schmutz J."/>
            <person name="Toseland A."/>
            <person name="Valas R."/>
            <person name="Veluchamy A."/>
            <person name="Ward B.J."/>
            <person name="Allen A."/>
            <person name="Barry K."/>
            <person name="Falciatore A."/>
            <person name="Ferrante M."/>
            <person name="Fortunato A.E."/>
            <person name="Gloeckner G."/>
            <person name="Gruber A."/>
            <person name="Hipkin R."/>
            <person name="Janech M."/>
            <person name="Kroth P."/>
            <person name="Leese F."/>
            <person name="Lindquist E."/>
            <person name="Lyon B.R."/>
            <person name="Martin J."/>
            <person name="Mayer C."/>
            <person name="Parker M."/>
            <person name="Quesneville H."/>
            <person name="Raymond J."/>
            <person name="Uhlig C."/>
            <person name="Valentin K.U."/>
            <person name="Worden A.Z."/>
            <person name="Armbrust E.V."/>
            <person name="Bowler C."/>
            <person name="Green B."/>
            <person name="Moulton V."/>
            <person name="Van Oosterhout C."/>
            <person name="Grigoriev I."/>
        </authorList>
    </citation>
    <scope>NUCLEOTIDE SEQUENCE [LARGE SCALE GENOMIC DNA]</scope>
    <source>
        <strain evidence="7 8">CCMP1102</strain>
    </source>
</reference>
<evidence type="ECO:0000259" key="6">
    <source>
        <dbReference type="Pfam" id="PF01636"/>
    </source>
</evidence>
<sequence>MTETLGSSNMILTVESIPTYLKEHWELIGLSSKTSKEDALKGIEVTTILGGNVNYAFCIKFPSMNGKTVFLKQAPEFVAIFGPDGFPLTSERMQRELDVYSEYKTILGDTLSKKYLPDIYYFDKKHMIVIMEFLDGHDLLDQALVSEKSSSSSLEDDDCSNNEEKIAVCLGDFMGRVHSATHSSNVSKERFDYLTKHFENREMRDVQLEFVFTKCYKEATNEQRSGLTLTPEFMKEIELLKKQYNGAGGGGHVLCHGDLHPGSVMVNTSNGSTKVIDPEFTVYGPAGLDVGSLLHGYCLGAIHQAYSNNPMAVNRIILSAETLWYSYKKALMNNDDNNNGISAGTMKEIEIETVGFTVAEVCRTCLGFAGGRLWLQFDNAETKAASIKAALQLVDKCMIARHEGGIDLLFNELKKICNSRSDLN</sequence>
<dbReference type="InterPro" id="IPR011009">
    <property type="entry name" value="Kinase-like_dom_sf"/>
</dbReference>
<evidence type="ECO:0000313" key="8">
    <source>
        <dbReference type="Proteomes" id="UP000095751"/>
    </source>
</evidence>
<organism evidence="7 8">
    <name type="scientific">Fragilariopsis cylindrus CCMP1102</name>
    <dbReference type="NCBI Taxonomy" id="635003"/>
    <lineage>
        <taxon>Eukaryota</taxon>
        <taxon>Sar</taxon>
        <taxon>Stramenopiles</taxon>
        <taxon>Ochrophyta</taxon>
        <taxon>Bacillariophyta</taxon>
        <taxon>Bacillariophyceae</taxon>
        <taxon>Bacillariophycidae</taxon>
        <taxon>Bacillariales</taxon>
        <taxon>Bacillariaceae</taxon>
        <taxon>Fragilariopsis</taxon>
    </lineage>
</organism>
<dbReference type="Pfam" id="PF01636">
    <property type="entry name" value="APH"/>
    <property type="match status" value="1"/>
</dbReference>
<comment type="similarity">
    <text evidence="1">Belongs to the methylthioribose kinase family.</text>
</comment>
<proteinExistence type="inferred from homology"/>
<dbReference type="KEGG" id="fcy:FRACYDRAFT_206872"/>